<comment type="caution">
    <text evidence="3">The sequence shown here is derived from an EMBL/GenBank/DDBJ whole genome shotgun (WGS) entry which is preliminary data.</text>
</comment>
<keyword evidence="2" id="KW-0732">Signal</keyword>
<dbReference type="Proteomes" id="UP001285354">
    <property type="component" value="Unassembled WGS sequence"/>
</dbReference>
<dbReference type="EMBL" id="JAUBYV010000005">
    <property type="protein sequence ID" value="KAK2626905.1"/>
    <property type="molecule type" value="Genomic_DNA"/>
</dbReference>
<feature type="region of interest" description="Disordered" evidence="1">
    <location>
        <begin position="153"/>
        <end position="184"/>
    </location>
</feature>
<evidence type="ECO:0000313" key="3">
    <source>
        <dbReference type="EMBL" id="KAK2626905.1"/>
    </source>
</evidence>
<accession>A0AAD9T065</accession>
<name>A0AAD9T065_9HELO</name>
<sequence>MLPTSLLALTASFIAPVIAASSPSCVASSDSTGYASQKLLYLYNDFCDELSAASFGTKQKFYDSPVILAMNFNVASAKDCSLASCLISFKSLVDRCQKDDKSIWGTGSITDSCGVFSFDVWPPSAAASLGVPGATLTVATMTTYDIARLTATSSSSSSSTSSSTVPLPSYPASTNETSSSTTTSQTPFAKTWVASTYLVANSTSSTRFVNATSTGSPIASATKPVGGPSTLGTSGAEMIRVGGLSLVVVATIFGFFL</sequence>
<gene>
    <name evidence="3" type="ORF">QTJ16_004080</name>
</gene>
<feature type="signal peptide" evidence="2">
    <location>
        <begin position="1"/>
        <end position="19"/>
    </location>
</feature>
<dbReference type="AlphaFoldDB" id="A0AAD9T065"/>
<evidence type="ECO:0000313" key="4">
    <source>
        <dbReference type="Proteomes" id="UP001285354"/>
    </source>
</evidence>
<keyword evidence="4" id="KW-1185">Reference proteome</keyword>
<proteinExistence type="predicted"/>
<feature type="compositionally biased region" description="Low complexity" evidence="1">
    <location>
        <begin position="173"/>
        <end position="184"/>
    </location>
</feature>
<feature type="compositionally biased region" description="Low complexity" evidence="1">
    <location>
        <begin position="153"/>
        <end position="164"/>
    </location>
</feature>
<organism evidence="3 4">
    <name type="scientific">Diplocarpon rosae</name>
    <dbReference type="NCBI Taxonomy" id="946125"/>
    <lineage>
        <taxon>Eukaryota</taxon>
        <taxon>Fungi</taxon>
        <taxon>Dikarya</taxon>
        <taxon>Ascomycota</taxon>
        <taxon>Pezizomycotina</taxon>
        <taxon>Leotiomycetes</taxon>
        <taxon>Helotiales</taxon>
        <taxon>Drepanopezizaceae</taxon>
        <taxon>Diplocarpon</taxon>
    </lineage>
</organism>
<evidence type="ECO:0000256" key="1">
    <source>
        <dbReference type="SAM" id="MobiDB-lite"/>
    </source>
</evidence>
<feature type="chain" id="PRO_5042274066" evidence="2">
    <location>
        <begin position="20"/>
        <end position="257"/>
    </location>
</feature>
<evidence type="ECO:0000256" key="2">
    <source>
        <dbReference type="SAM" id="SignalP"/>
    </source>
</evidence>
<protein>
    <submittedName>
        <fullName evidence="3">Uncharacterized protein</fullName>
    </submittedName>
</protein>
<reference evidence="3" key="1">
    <citation type="submission" date="2023-06" db="EMBL/GenBank/DDBJ databases">
        <title>Draft genome of Marssonina rosae.</title>
        <authorList>
            <person name="Cheng Q."/>
        </authorList>
    </citation>
    <scope>NUCLEOTIDE SEQUENCE</scope>
    <source>
        <strain evidence="3">R4</strain>
    </source>
</reference>